<protein>
    <submittedName>
        <fullName evidence="2">Uncharacterized protein</fullName>
    </submittedName>
</protein>
<evidence type="ECO:0000313" key="2">
    <source>
        <dbReference type="EMBL" id="JAE20716.1"/>
    </source>
</evidence>
<feature type="compositionally biased region" description="Low complexity" evidence="1">
    <location>
        <begin position="53"/>
        <end position="65"/>
    </location>
</feature>
<organism evidence="2">
    <name type="scientific">Arundo donax</name>
    <name type="common">Giant reed</name>
    <name type="synonym">Donax arundinaceus</name>
    <dbReference type="NCBI Taxonomy" id="35708"/>
    <lineage>
        <taxon>Eukaryota</taxon>
        <taxon>Viridiplantae</taxon>
        <taxon>Streptophyta</taxon>
        <taxon>Embryophyta</taxon>
        <taxon>Tracheophyta</taxon>
        <taxon>Spermatophyta</taxon>
        <taxon>Magnoliopsida</taxon>
        <taxon>Liliopsida</taxon>
        <taxon>Poales</taxon>
        <taxon>Poaceae</taxon>
        <taxon>PACMAD clade</taxon>
        <taxon>Arundinoideae</taxon>
        <taxon>Arundineae</taxon>
        <taxon>Arundo</taxon>
    </lineage>
</organism>
<accession>A0A0A9GDT6</accession>
<name>A0A0A9GDT6_ARUDO</name>
<dbReference type="AlphaFoldDB" id="A0A0A9GDT6"/>
<feature type="compositionally biased region" description="Basic residues" evidence="1">
    <location>
        <begin position="66"/>
        <end position="80"/>
    </location>
</feature>
<dbReference type="EMBL" id="GBRH01177180">
    <property type="protein sequence ID" value="JAE20716.1"/>
    <property type="molecule type" value="Transcribed_RNA"/>
</dbReference>
<reference evidence="2" key="1">
    <citation type="submission" date="2014-09" db="EMBL/GenBank/DDBJ databases">
        <authorList>
            <person name="Magalhaes I.L.F."/>
            <person name="Oliveira U."/>
            <person name="Santos F.R."/>
            <person name="Vidigal T.H.D.A."/>
            <person name="Brescovit A.D."/>
            <person name="Santos A.J."/>
        </authorList>
    </citation>
    <scope>NUCLEOTIDE SEQUENCE</scope>
    <source>
        <tissue evidence="2">Shoot tissue taken approximately 20 cm above the soil surface</tissue>
    </source>
</reference>
<evidence type="ECO:0000256" key="1">
    <source>
        <dbReference type="SAM" id="MobiDB-lite"/>
    </source>
</evidence>
<feature type="region of interest" description="Disordered" evidence="1">
    <location>
        <begin position="53"/>
        <end position="98"/>
    </location>
</feature>
<reference evidence="2" key="2">
    <citation type="journal article" date="2015" name="Data Brief">
        <title>Shoot transcriptome of the giant reed, Arundo donax.</title>
        <authorList>
            <person name="Barrero R.A."/>
            <person name="Guerrero F.D."/>
            <person name="Moolhuijzen P."/>
            <person name="Goolsby J.A."/>
            <person name="Tidwell J."/>
            <person name="Bellgard S.E."/>
            <person name="Bellgard M.I."/>
        </authorList>
    </citation>
    <scope>NUCLEOTIDE SEQUENCE</scope>
    <source>
        <tissue evidence="2">Shoot tissue taken approximately 20 cm above the soil surface</tissue>
    </source>
</reference>
<sequence length="98" mass="10293">MPQRSIGAVAARLPVTGYAEMARRPRLPATLQASRGCSFAEFLLARNFTEPPLRAGAAPAAPALLPRRRAPSRGASRRRSSPPAPGGGSSSGTRSRTR</sequence>
<proteinExistence type="predicted"/>